<gene>
    <name evidence="2" type="ORF">GCM10008111_14890</name>
</gene>
<keyword evidence="3" id="KW-1185">Reference proteome</keyword>
<accession>A0ABQ2WJN5</accession>
<sequence>MNNNNLLQLTYISRIGEHVTAAQIEQIHHQAEKNNARLHITGVLVLTEDYFMQLLEGEITAVQTQFAKIAKDPRHTDVRIVSEKSVLTRQFPHWHMGLTRTLDHHEHADLAAVINLYGKQPHFSPQHADAISLLFRSL</sequence>
<dbReference type="RefSeq" id="WP_189482079.1">
    <property type="nucleotide sequence ID" value="NZ_BMYR01000005.1"/>
</dbReference>
<evidence type="ECO:0000313" key="3">
    <source>
        <dbReference type="Proteomes" id="UP000634667"/>
    </source>
</evidence>
<evidence type="ECO:0000259" key="1">
    <source>
        <dbReference type="PROSITE" id="PS50925"/>
    </source>
</evidence>
<dbReference type="SMART" id="SM01034">
    <property type="entry name" value="BLUF"/>
    <property type="match status" value="1"/>
</dbReference>
<dbReference type="SUPFAM" id="SSF54975">
    <property type="entry name" value="Acylphosphatase/BLUF domain-like"/>
    <property type="match status" value="1"/>
</dbReference>
<proteinExistence type="predicted"/>
<dbReference type="Gene3D" id="3.30.70.100">
    <property type="match status" value="1"/>
</dbReference>
<protein>
    <recommendedName>
        <fullName evidence="1">BLUF domain-containing protein</fullName>
    </recommendedName>
</protein>
<feature type="domain" description="BLUF" evidence="1">
    <location>
        <begin position="6"/>
        <end position="97"/>
    </location>
</feature>
<dbReference type="EMBL" id="BMYR01000005">
    <property type="protein sequence ID" value="GGW59778.1"/>
    <property type="molecule type" value="Genomic_DNA"/>
</dbReference>
<dbReference type="PROSITE" id="PS50925">
    <property type="entry name" value="BLUF"/>
    <property type="match status" value="1"/>
</dbReference>
<reference evidence="3" key="1">
    <citation type="journal article" date="2019" name="Int. J. Syst. Evol. Microbiol.">
        <title>The Global Catalogue of Microorganisms (GCM) 10K type strain sequencing project: providing services to taxonomists for standard genome sequencing and annotation.</title>
        <authorList>
            <consortium name="The Broad Institute Genomics Platform"/>
            <consortium name="The Broad Institute Genome Sequencing Center for Infectious Disease"/>
            <person name="Wu L."/>
            <person name="Ma J."/>
        </authorList>
    </citation>
    <scope>NUCLEOTIDE SEQUENCE [LARGE SCALE GENOMIC DNA]</scope>
    <source>
        <strain evidence="3">KCTC 23723</strain>
    </source>
</reference>
<dbReference type="Proteomes" id="UP000634667">
    <property type="component" value="Unassembled WGS sequence"/>
</dbReference>
<dbReference type="InterPro" id="IPR007024">
    <property type="entry name" value="BLUF_domain"/>
</dbReference>
<name>A0ABQ2WJN5_9ALTE</name>
<dbReference type="Pfam" id="PF04940">
    <property type="entry name" value="BLUF"/>
    <property type="match status" value="1"/>
</dbReference>
<dbReference type="InterPro" id="IPR036046">
    <property type="entry name" value="Acylphosphatase-like_dom_sf"/>
</dbReference>
<organism evidence="2 3">
    <name type="scientific">Alishewanella tabrizica</name>
    <dbReference type="NCBI Taxonomy" id="671278"/>
    <lineage>
        <taxon>Bacteria</taxon>
        <taxon>Pseudomonadati</taxon>
        <taxon>Pseudomonadota</taxon>
        <taxon>Gammaproteobacteria</taxon>
        <taxon>Alteromonadales</taxon>
        <taxon>Alteromonadaceae</taxon>
        <taxon>Alishewanella</taxon>
    </lineage>
</organism>
<evidence type="ECO:0000313" key="2">
    <source>
        <dbReference type="EMBL" id="GGW59778.1"/>
    </source>
</evidence>
<comment type="caution">
    <text evidence="2">The sequence shown here is derived from an EMBL/GenBank/DDBJ whole genome shotgun (WGS) entry which is preliminary data.</text>
</comment>